<dbReference type="PROSITE" id="PS51387">
    <property type="entry name" value="FAD_PCMH"/>
    <property type="match status" value="1"/>
</dbReference>
<dbReference type="AlphaFoldDB" id="A0A916QIF2"/>
<dbReference type="InterPro" id="IPR016166">
    <property type="entry name" value="FAD-bd_PCMH"/>
</dbReference>
<dbReference type="OrthoDB" id="9775084at2"/>
<dbReference type="InterPro" id="IPR016167">
    <property type="entry name" value="FAD-bd_PCMH_sub1"/>
</dbReference>
<dbReference type="SMART" id="SM01092">
    <property type="entry name" value="CO_deh_flav_C"/>
    <property type="match status" value="1"/>
</dbReference>
<dbReference type="InterPro" id="IPR036318">
    <property type="entry name" value="FAD-bd_PCMH-like_sf"/>
</dbReference>
<dbReference type="RefSeq" id="WP_068810840.1">
    <property type="nucleotide sequence ID" value="NZ_BMIY01000007.1"/>
</dbReference>
<comment type="caution">
    <text evidence="5">The sequence shown here is derived from an EMBL/GenBank/DDBJ whole genome shotgun (WGS) entry which is preliminary data.</text>
</comment>
<keyword evidence="6" id="KW-1185">Reference proteome</keyword>
<dbReference type="Pfam" id="PF00941">
    <property type="entry name" value="FAD_binding_5"/>
    <property type="match status" value="1"/>
</dbReference>
<proteinExistence type="predicted"/>
<dbReference type="SUPFAM" id="SSF56176">
    <property type="entry name" value="FAD-binding/transporter-associated domain-like"/>
    <property type="match status" value="1"/>
</dbReference>
<evidence type="ECO:0000256" key="2">
    <source>
        <dbReference type="ARBA" id="ARBA00022827"/>
    </source>
</evidence>
<reference evidence="5" key="2">
    <citation type="submission" date="2020-09" db="EMBL/GenBank/DDBJ databases">
        <authorList>
            <person name="Sun Q."/>
            <person name="Zhou Y."/>
        </authorList>
    </citation>
    <scope>NUCLEOTIDE SEQUENCE</scope>
    <source>
        <strain evidence="5">CGMCC 1.15425</strain>
    </source>
</reference>
<accession>A0A916QIF2</accession>
<feature type="domain" description="FAD-binding PCMH-type" evidence="4">
    <location>
        <begin position="1"/>
        <end position="173"/>
    </location>
</feature>
<dbReference type="PANTHER" id="PTHR42659:SF2">
    <property type="entry name" value="XANTHINE DEHYDROGENASE SUBUNIT C-RELATED"/>
    <property type="match status" value="1"/>
</dbReference>
<keyword evidence="2" id="KW-0274">FAD</keyword>
<dbReference type="Proteomes" id="UP000627715">
    <property type="component" value="Unassembled WGS sequence"/>
</dbReference>
<organism evidence="5 6">
    <name type="scientific">Pseudohongiella nitratireducens</name>
    <dbReference type="NCBI Taxonomy" id="1768907"/>
    <lineage>
        <taxon>Bacteria</taxon>
        <taxon>Pseudomonadati</taxon>
        <taxon>Pseudomonadota</taxon>
        <taxon>Gammaproteobacteria</taxon>
        <taxon>Pseudomonadales</taxon>
        <taxon>Pseudohongiellaceae</taxon>
        <taxon>Pseudohongiella</taxon>
    </lineage>
</organism>
<protein>
    <submittedName>
        <fullName evidence="5">Oxidoreductase</fullName>
    </submittedName>
</protein>
<dbReference type="GO" id="GO:0071949">
    <property type="term" value="F:FAD binding"/>
    <property type="evidence" value="ECO:0007669"/>
    <property type="project" value="InterPro"/>
</dbReference>
<dbReference type="PANTHER" id="PTHR42659">
    <property type="entry name" value="XANTHINE DEHYDROGENASE SUBUNIT C-RELATED"/>
    <property type="match status" value="1"/>
</dbReference>
<dbReference type="SUPFAM" id="SSF55447">
    <property type="entry name" value="CO dehydrogenase flavoprotein C-terminal domain-like"/>
    <property type="match status" value="1"/>
</dbReference>
<dbReference type="InterPro" id="IPR002346">
    <property type="entry name" value="Mopterin_DH_FAD-bd"/>
</dbReference>
<evidence type="ECO:0000256" key="1">
    <source>
        <dbReference type="ARBA" id="ARBA00022630"/>
    </source>
</evidence>
<keyword evidence="1" id="KW-0285">Flavoprotein</keyword>
<evidence type="ECO:0000256" key="3">
    <source>
        <dbReference type="ARBA" id="ARBA00023002"/>
    </source>
</evidence>
<dbReference type="InterPro" id="IPR016169">
    <property type="entry name" value="FAD-bd_PCMH_sub2"/>
</dbReference>
<sequence length="289" mass="30816">MEYRQPLTLAEALRLLRDAVAPVRLLAGGTDLIPLMREVSSRPATLIDLKSIAELSELSLHADGSAVIGAALPAIKVTGNQALQRLWPGVVESIAMMGSRQIQSRATLGGNICHGSPAADTVPALIAAGARCRICSIQGERMVPVNEVITSPGKTCLRQGEILVSVHLPPRPPRSADAYLRITPRQKMDVAVAGVAINLILADDSVVERCTVALGAVAPVAFAVPEVSEIMTGNVIDEAMVARLQRAIRQACRPIDDLRGTAEYRTHVAGVLAVRAFKQTLQRALERKP</sequence>
<evidence type="ECO:0000313" key="6">
    <source>
        <dbReference type="Proteomes" id="UP000627715"/>
    </source>
</evidence>
<evidence type="ECO:0000259" key="4">
    <source>
        <dbReference type="PROSITE" id="PS51387"/>
    </source>
</evidence>
<dbReference type="Gene3D" id="3.30.43.10">
    <property type="entry name" value="Uridine Diphospho-n-acetylenolpyruvylglucosamine Reductase, domain 2"/>
    <property type="match status" value="1"/>
</dbReference>
<dbReference type="InterPro" id="IPR051312">
    <property type="entry name" value="Diverse_Substr_Oxidored"/>
</dbReference>
<gene>
    <name evidence="5" type="ORF">GCM10011403_17810</name>
</gene>
<dbReference type="InterPro" id="IPR005107">
    <property type="entry name" value="CO_DH_flav_C"/>
</dbReference>
<dbReference type="GO" id="GO:0016491">
    <property type="term" value="F:oxidoreductase activity"/>
    <property type="evidence" value="ECO:0007669"/>
    <property type="project" value="UniProtKB-KW"/>
</dbReference>
<dbReference type="Pfam" id="PF03450">
    <property type="entry name" value="CO_deh_flav_C"/>
    <property type="match status" value="1"/>
</dbReference>
<dbReference type="Gene3D" id="3.30.390.50">
    <property type="entry name" value="CO dehydrogenase flavoprotein, C-terminal domain"/>
    <property type="match status" value="1"/>
</dbReference>
<keyword evidence="3" id="KW-0560">Oxidoreductase</keyword>
<evidence type="ECO:0000313" key="5">
    <source>
        <dbReference type="EMBL" id="GFZ75790.1"/>
    </source>
</evidence>
<dbReference type="Gene3D" id="3.30.465.10">
    <property type="match status" value="1"/>
</dbReference>
<dbReference type="EMBL" id="BMIY01000007">
    <property type="protein sequence ID" value="GFZ75790.1"/>
    <property type="molecule type" value="Genomic_DNA"/>
</dbReference>
<dbReference type="InterPro" id="IPR036683">
    <property type="entry name" value="CO_DH_flav_C_dom_sf"/>
</dbReference>
<name>A0A916QIF2_9GAMM</name>
<reference evidence="5" key="1">
    <citation type="journal article" date="2014" name="Int. J. Syst. Evol. Microbiol.">
        <title>Complete genome sequence of Corynebacterium casei LMG S-19264T (=DSM 44701T), isolated from a smear-ripened cheese.</title>
        <authorList>
            <consortium name="US DOE Joint Genome Institute (JGI-PGF)"/>
            <person name="Walter F."/>
            <person name="Albersmeier A."/>
            <person name="Kalinowski J."/>
            <person name="Ruckert C."/>
        </authorList>
    </citation>
    <scope>NUCLEOTIDE SEQUENCE</scope>
    <source>
        <strain evidence="5">CGMCC 1.15425</strain>
    </source>
</reference>